<name>A0A016VU21_9BILA</name>
<gene>
    <name evidence="1" type="primary">Acey_s0004.g1844</name>
    <name evidence="1" type="ORF">Y032_0004g1844</name>
</gene>
<dbReference type="AlphaFoldDB" id="A0A016VU21"/>
<sequence length="72" mass="8756">MTFVIPWRFSWSLDQDWYTDFIGLTFRPLRLLQSLEKSEPYEIYSSKRLVKLQKGRSVRNQSKETTEECQYT</sequence>
<evidence type="ECO:0000313" key="1">
    <source>
        <dbReference type="EMBL" id="EYC30910.1"/>
    </source>
</evidence>
<protein>
    <submittedName>
        <fullName evidence="1">Uncharacterized protein</fullName>
    </submittedName>
</protein>
<organism evidence="1 2">
    <name type="scientific">Ancylostoma ceylanicum</name>
    <dbReference type="NCBI Taxonomy" id="53326"/>
    <lineage>
        <taxon>Eukaryota</taxon>
        <taxon>Metazoa</taxon>
        <taxon>Ecdysozoa</taxon>
        <taxon>Nematoda</taxon>
        <taxon>Chromadorea</taxon>
        <taxon>Rhabditida</taxon>
        <taxon>Rhabditina</taxon>
        <taxon>Rhabditomorpha</taxon>
        <taxon>Strongyloidea</taxon>
        <taxon>Ancylostomatidae</taxon>
        <taxon>Ancylostomatinae</taxon>
        <taxon>Ancylostoma</taxon>
    </lineage>
</organism>
<keyword evidence="2" id="KW-1185">Reference proteome</keyword>
<proteinExistence type="predicted"/>
<dbReference type="Proteomes" id="UP000024635">
    <property type="component" value="Unassembled WGS sequence"/>
</dbReference>
<reference evidence="2" key="1">
    <citation type="journal article" date="2015" name="Nat. Genet.">
        <title>The genome and transcriptome of the zoonotic hookworm Ancylostoma ceylanicum identify infection-specific gene families.</title>
        <authorList>
            <person name="Schwarz E.M."/>
            <person name="Hu Y."/>
            <person name="Antoshechkin I."/>
            <person name="Miller M.M."/>
            <person name="Sternberg P.W."/>
            <person name="Aroian R.V."/>
        </authorList>
    </citation>
    <scope>NUCLEOTIDE SEQUENCE</scope>
    <source>
        <strain evidence="2">HY135</strain>
    </source>
</reference>
<evidence type="ECO:0000313" key="2">
    <source>
        <dbReference type="Proteomes" id="UP000024635"/>
    </source>
</evidence>
<accession>A0A016VU21</accession>
<comment type="caution">
    <text evidence="1">The sequence shown here is derived from an EMBL/GenBank/DDBJ whole genome shotgun (WGS) entry which is preliminary data.</text>
</comment>
<dbReference type="EMBL" id="JARK01001340">
    <property type="protein sequence ID" value="EYC30910.1"/>
    <property type="molecule type" value="Genomic_DNA"/>
</dbReference>